<dbReference type="InterPro" id="IPR029063">
    <property type="entry name" value="SAM-dependent_MTases_sf"/>
</dbReference>
<accession>A0A9P6GCM6</accession>
<sequence>MFAPPEMLPVNVTLSLMDLSRDLPTEWKQQFDLVHQRFVFPGIAEKQIRDFLDRLVECVRPGGWIQLVEPAANENVSGPDPTAFHVLHKFADKCMQSPNPRDTILSKLKEVGFINVNVETQDIVVGKFQANRELDVRGRKCMQAAVTNMSAIANAKMLGIEEADWDNLLDRFDADMEKYRTAVRHFVIWAQRPGGT</sequence>
<dbReference type="Gene3D" id="3.40.50.150">
    <property type="entry name" value="Vaccinia Virus protein VP39"/>
    <property type="match status" value="1"/>
</dbReference>
<proteinExistence type="predicted"/>
<keyword evidence="2" id="KW-1185">Reference proteome</keyword>
<dbReference type="OrthoDB" id="184880at2759"/>
<keyword evidence="1" id="KW-0808">Transferase</keyword>
<reference evidence="1" key="1">
    <citation type="journal article" date="2020" name="Mol. Plant Microbe Interact.">
        <title>Genome Sequence of the Biocontrol Agent Coniothyrium minitans strain Conio (IMI 134523).</title>
        <authorList>
            <person name="Patel D."/>
            <person name="Shittu T.A."/>
            <person name="Baroncelli R."/>
            <person name="Muthumeenakshi S."/>
            <person name="Osborne T.H."/>
            <person name="Janganan T.K."/>
            <person name="Sreenivasaprasad S."/>
        </authorList>
    </citation>
    <scope>NUCLEOTIDE SEQUENCE</scope>
    <source>
        <strain evidence="1">Conio</strain>
    </source>
</reference>
<evidence type="ECO:0000313" key="1">
    <source>
        <dbReference type="EMBL" id="KAF9732828.1"/>
    </source>
</evidence>
<dbReference type="GO" id="GO:0032259">
    <property type="term" value="P:methylation"/>
    <property type="evidence" value="ECO:0007669"/>
    <property type="project" value="UniProtKB-KW"/>
</dbReference>
<comment type="caution">
    <text evidence="1">The sequence shown here is derived from an EMBL/GenBank/DDBJ whole genome shotgun (WGS) entry which is preliminary data.</text>
</comment>
<name>A0A9P6GCM6_9PLEO</name>
<keyword evidence="1" id="KW-0489">Methyltransferase</keyword>
<dbReference type="Proteomes" id="UP000756921">
    <property type="component" value="Unassembled WGS sequence"/>
</dbReference>
<dbReference type="AlphaFoldDB" id="A0A9P6GCM6"/>
<gene>
    <name evidence="1" type="ORF">PMIN01_09686</name>
</gene>
<dbReference type="GO" id="GO:0008168">
    <property type="term" value="F:methyltransferase activity"/>
    <property type="evidence" value="ECO:0007669"/>
    <property type="project" value="UniProtKB-KW"/>
</dbReference>
<dbReference type="EMBL" id="WJXW01000010">
    <property type="protein sequence ID" value="KAF9732828.1"/>
    <property type="molecule type" value="Genomic_DNA"/>
</dbReference>
<dbReference type="SUPFAM" id="SSF53335">
    <property type="entry name" value="S-adenosyl-L-methionine-dependent methyltransferases"/>
    <property type="match status" value="1"/>
</dbReference>
<evidence type="ECO:0000313" key="2">
    <source>
        <dbReference type="Proteomes" id="UP000756921"/>
    </source>
</evidence>
<protein>
    <submittedName>
        <fullName evidence="1">Methyltransferase</fullName>
    </submittedName>
</protein>
<organism evidence="1 2">
    <name type="scientific">Paraphaeosphaeria minitans</name>
    <dbReference type="NCBI Taxonomy" id="565426"/>
    <lineage>
        <taxon>Eukaryota</taxon>
        <taxon>Fungi</taxon>
        <taxon>Dikarya</taxon>
        <taxon>Ascomycota</taxon>
        <taxon>Pezizomycotina</taxon>
        <taxon>Dothideomycetes</taxon>
        <taxon>Pleosporomycetidae</taxon>
        <taxon>Pleosporales</taxon>
        <taxon>Massarineae</taxon>
        <taxon>Didymosphaeriaceae</taxon>
        <taxon>Paraphaeosphaeria</taxon>
    </lineage>
</organism>